<keyword evidence="9 11" id="KW-0501">Molybdenum cofactor biosynthesis</keyword>
<dbReference type="NCBIfam" id="TIGR00177">
    <property type="entry name" value="molyb_syn"/>
    <property type="match status" value="1"/>
</dbReference>
<dbReference type="GO" id="GO:0046872">
    <property type="term" value="F:metal ion binding"/>
    <property type="evidence" value="ECO:0007669"/>
    <property type="project" value="UniProtKB-UniRule"/>
</dbReference>
<dbReference type="Gene3D" id="2.170.190.11">
    <property type="entry name" value="Molybdopterin biosynthesis moea protein, domain 3"/>
    <property type="match status" value="1"/>
</dbReference>
<evidence type="ECO:0000313" key="14">
    <source>
        <dbReference type="Proteomes" id="UP000031637"/>
    </source>
</evidence>
<keyword evidence="7 11" id="KW-0479">Metal-binding</keyword>
<dbReference type="Gene3D" id="3.90.105.10">
    <property type="entry name" value="Molybdopterin biosynthesis moea protein, domain 2"/>
    <property type="match status" value="1"/>
</dbReference>
<keyword evidence="8 11" id="KW-0460">Magnesium</keyword>
<evidence type="ECO:0000256" key="1">
    <source>
        <dbReference type="ARBA" id="ARBA00001946"/>
    </source>
</evidence>
<evidence type="ECO:0000256" key="8">
    <source>
        <dbReference type="ARBA" id="ARBA00022842"/>
    </source>
</evidence>
<feature type="domain" description="MoaB/Mog" evidence="12">
    <location>
        <begin position="194"/>
        <end position="338"/>
    </location>
</feature>
<dbReference type="InterPro" id="IPR036135">
    <property type="entry name" value="MoeA_linker/N_sf"/>
</dbReference>
<gene>
    <name evidence="13" type="ORF">SUTH_02160</name>
</gene>
<comment type="catalytic activity">
    <reaction evidence="10">
        <text>adenylyl-molybdopterin + molybdate = Mo-molybdopterin + AMP + H(+)</text>
        <dbReference type="Rhea" id="RHEA:35047"/>
        <dbReference type="ChEBI" id="CHEBI:15378"/>
        <dbReference type="ChEBI" id="CHEBI:36264"/>
        <dbReference type="ChEBI" id="CHEBI:62727"/>
        <dbReference type="ChEBI" id="CHEBI:71302"/>
        <dbReference type="ChEBI" id="CHEBI:456215"/>
        <dbReference type="EC" id="2.10.1.1"/>
    </reaction>
</comment>
<dbReference type="NCBIfam" id="NF045515">
    <property type="entry name" value="Glp_gephyrin"/>
    <property type="match status" value="1"/>
</dbReference>
<dbReference type="Pfam" id="PF00994">
    <property type="entry name" value="MoCF_biosynth"/>
    <property type="match status" value="1"/>
</dbReference>
<dbReference type="Pfam" id="PF03453">
    <property type="entry name" value="MoeA_N"/>
    <property type="match status" value="1"/>
</dbReference>
<evidence type="ECO:0000256" key="11">
    <source>
        <dbReference type="RuleBase" id="RU365090"/>
    </source>
</evidence>
<dbReference type="CDD" id="cd00887">
    <property type="entry name" value="MoeA"/>
    <property type="match status" value="1"/>
</dbReference>
<dbReference type="UniPathway" id="UPA00344"/>
<dbReference type="EC" id="2.10.1.1" evidence="11"/>
<dbReference type="Pfam" id="PF03454">
    <property type="entry name" value="MoeA_C"/>
    <property type="match status" value="1"/>
</dbReference>
<dbReference type="InterPro" id="IPR005111">
    <property type="entry name" value="MoeA_C_domain_IV"/>
</dbReference>
<evidence type="ECO:0000256" key="5">
    <source>
        <dbReference type="ARBA" id="ARBA00022505"/>
    </source>
</evidence>
<dbReference type="HOGENOM" id="CLU_010186_7_0_4"/>
<dbReference type="STRING" id="1223802.SUTH_02160"/>
<dbReference type="AlphaFoldDB" id="W0SGR7"/>
<dbReference type="Gene3D" id="3.40.980.10">
    <property type="entry name" value="MoaB/Mog-like domain"/>
    <property type="match status" value="1"/>
</dbReference>
<dbReference type="InterPro" id="IPR038987">
    <property type="entry name" value="MoeA-like"/>
</dbReference>
<dbReference type="GO" id="GO:0006777">
    <property type="term" value="P:Mo-molybdopterin cofactor biosynthetic process"/>
    <property type="evidence" value="ECO:0007669"/>
    <property type="project" value="UniProtKB-UniRule"/>
</dbReference>
<evidence type="ECO:0000256" key="10">
    <source>
        <dbReference type="ARBA" id="ARBA00047317"/>
    </source>
</evidence>
<keyword evidence="14" id="KW-1185">Reference proteome</keyword>
<dbReference type="PANTHER" id="PTHR10192:SF5">
    <property type="entry name" value="GEPHYRIN"/>
    <property type="match status" value="1"/>
</dbReference>
<dbReference type="EMBL" id="AP012547">
    <property type="protein sequence ID" value="BAO29950.1"/>
    <property type="molecule type" value="Genomic_DNA"/>
</dbReference>
<evidence type="ECO:0000256" key="9">
    <source>
        <dbReference type="ARBA" id="ARBA00023150"/>
    </source>
</evidence>
<dbReference type="Proteomes" id="UP000031637">
    <property type="component" value="Chromosome"/>
</dbReference>
<dbReference type="RefSeq" id="WP_052473542.1">
    <property type="nucleotide sequence ID" value="NZ_AP012547.1"/>
</dbReference>
<protein>
    <recommendedName>
        <fullName evidence="11">Molybdopterin molybdenumtransferase</fullName>
        <ecNumber evidence="11">2.10.1.1</ecNumber>
    </recommendedName>
</protein>
<evidence type="ECO:0000256" key="2">
    <source>
        <dbReference type="ARBA" id="ARBA00002901"/>
    </source>
</evidence>
<dbReference type="PANTHER" id="PTHR10192">
    <property type="entry name" value="MOLYBDOPTERIN BIOSYNTHESIS PROTEIN"/>
    <property type="match status" value="1"/>
</dbReference>
<reference evidence="13 14" key="1">
    <citation type="journal article" date="2014" name="Syst. Appl. Microbiol.">
        <title>Complete genomes of freshwater sulfur oxidizers Sulfuricella denitrificans skB26 and Sulfuritalea hydrogenivorans sk43H: genetic insights into the sulfur oxidation pathway of betaproteobacteria.</title>
        <authorList>
            <person name="Watanabe T."/>
            <person name="Kojima H."/>
            <person name="Fukui M."/>
        </authorList>
    </citation>
    <scope>NUCLEOTIDE SEQUENCE [LARGE SCALE GENOMIC DNA]</scope>
    <source>
        <strain evidence="13">DSM22779</strain>
    </source>
</reference>
<dbReference type="KEGG" id="shd:SUTH_02160"/>
<keyword evidence="6 11" id="KW-0808">Transferase</keyword>
<dbReference type="SUPFAM" id="SSF53218">
    <property type="entry name" value="Molybdenum cofactor biosynthesis proteins"/>
    <property type="match status" value="1"/>
</dbReference>
<sequence>MTSLLQTLSCADDYDPNSLHVDRARELILDLLPPVTGHERVFVRQALDRVLAADVISPIDVPSHDNSAMDGWAVRFDDLAAEVETRLRNIGTAFAGRAFDGKVGAGETVRIMTGAILPQGVDCVVVQEVVRVEGDAVIIPPGQRREQNTRRAGEDLQAGRPAIPAGKKLRPAEIGIIASLGIGEVSVRRRVRVALFSTGDELCSIGTPLAPGAVYDSNRYTLWGMLTRLNCEVIDMGVVKDDPASLEAAFREAAGCADAIITSGGVSVGEADFIKQLMTQLGEVAFWKIAMKPGRPMAFGRIQPDGPERPGAWLFGLPGNPVAVMVTFYQFVLPAIQKLAGVDPLKPVPAFPARCTEEMKKGRGRTEFQRGILFQENGEWCVRPTGAQGSGVLRSMAEADCFIVLEAGRDKVGAGDTVNVQLMNGLV</sequence>
<dbReference type="GO" id="GO:0061599">
    <property type="term" value="F:molybdopterin molybdotransferase activity"/>
    <property type="evidence" value="ECO:0007669"/>
    <property type="project" value="UniProtKB-UniRule"/>
</dbReference>
<dbReference type="InterPro" id="IPR036688">
    <property type="entry name" value="MoeA_C_domain_IV_sf"/>
</dbReference>
<evidence type="ECO:0000256" key="4">
    <source>
        <dbReference type="ARBA" id="ARBA00010763"/>
    </source>
</evidence>
<dbReference type="GO" id="GO:0005829">
    <property type="term" value="C:cytosol"/>
    <property type="evidence" value="ECO:0007669"/>
    <property type="project" value="TreeGrafter"/>
</dbReference>
<evidence type="ECO:0000256" key="6">
    <source>
        <dbReference type="ARBA" id="ARBA00022679"/>
    </source>
</evidence>
<comment type="similarity">
    <text evidence="4 11">Belongs to the MoeA family.</text>
</comment>
<evidence type="ECO:0000256" key="7">
    <source>
        <dbReference type="ARBA" id="ARBA00022723"/>
    </source>
</evidence>
<keyword evidence="5 11" id="KW-0500">Molybdenum</keyword>
<comment type="function">
    <text evidence="2 11">Catalyzes the insertion of molybdate into adenylated molybdopterin with the concomitant release of AMP.</text>
</comment>
<comment type="cofactor">
    <cofactor evidence="1 11">
        <name>Mg(2+)</name>
        <dbReference type="ChEBI" id="CHEBI:18420"/>
    </cofactor>
</comment>
<dbReference type="SUPFAM" id="SSF63882">
    <property type="entry name" value="MoeA N-terminal region -like"/>
    <property type="match status" value="1"/>
</dbReference>
<organism evidence="13 14">
    <name type="scientific">Sulfuritalea hydrogenivorans sk43H</name>
    <dbReference type="NCBI Taxonomy" id="1223802"/>
    <lineage>
        <taxon>Bacteria</taxon>
        <taxon>Pseudomonadati</taxon>
        <taxon>Pseudomonadota</taxon>
        <taxon>Betaproteobacteria</taxon>
        <taxon>Nitrosomonadales</taxon>
        <taxon>Sterolibacteriaceae</taxon>
        <taxon>Sulfuritalea</taxon>
    </lineage>
</organism>
<evidence type="ECO:0000313" key="13">
    <source>
        <dbReference type="EMBL" id="BAO29950.1"/>
    </source>
</evidence>
<dbReference type="InterPro" id="IPR001453">
    <property type="entry name" value="MoaB/Mog_dom"/>
</dbReference>
<evidence type="ECO:0000259" key="12">
    <source>
        <dbReference type="SMART" id="SM00852"/>
    </source>
</evidence>
<evidence type="ECO:0000256" key="3">
    <source>
        <dbReference type="ARBA" id="ARBA00005046"/>
    </source>
</evidence>
<dbReference type="OrthoDB" id="9804758at2"/>
<name>W0SGR7_9PROT</name>
<comment type="pathway">
    <text evidence="3 11">Cofactor biosynthesis; molybdopterin biosynthesis.</text>
</comment>
<dbReference type="FunFam" id="3.40.980.10:FF:000004">
    <property type="entry name" value="Molybdopterin molybdenumtransferase"/>
    <property type="match status" value="1"/>
</dbReference>
<dbReference type="Gene3D" id="2.40.340.10">
    <property type="entry name" value="MoeA, C-terminal, domain IV"/>
    <property type="match status" value="1"/>
</dbReference>
<dbReference type="SMART" id="SM00852">
    <property type="entry name" value="MoCF_biosynth"/>
    <property type="match status" value="1"/>
</dbReference>
<proteinExistence type="inferred from homology"/>
<dbReference type="InterPro" id="IPR005110">
    <property type="entry name" value="MoeA_linker/N"/>
</dbReference>
<dbReference type="SUPFAM" id="SSF63867">
    <property type="entry name" value="MoeA C-terminal domain-like"/>
    <property type="match status" value="1"/>
</dbReference>
<accession>W0SGR7</accession>
<dbReference type="InterPro" id="IPR036425">
    <property type="entry name" value="MoaB/Mog-like_dom_sf"/>
</dbReference>